<sequence length="821" mass="89988">MTLRNLVVSLLLCVSLAACDSPEEKAQAHYERGLELLAEGDTARARVEFRNALQEVNTLIEPRLELARLELEAGALRPAYREYLRVVEQDPENTEALVNLGQISFLTNSWETFDRYAPDAIAKAPDDPDARILALATRYREAVQAEDSPARSAIVAEAEAIEAERPDHEVIRRILLDGYLADLRFDDLLEQLDKAIAADPDERNYFNLKLQVLSQIGDEAGLEAQLREMVEIFPEDTAVQGNLLRYLVSREKIDEAEAFLRARVEAAPEGDDGAFVNLVQFLLQLRSPEVAMAELDSAVAARPEAYTLRALHASLRFDAGARDEAIADLEEIIASASATDEDGAAALPDADLENLRVTLANMLARNGNEVGARRLVEEILNTNPEVVGALKMQARWMIADDQTDEAVNAMRLALAKQERDFEAMTIMAEAYQRAGKQDLMMDFLALAAEASNNAPEQALRYAAALRADERHLQAETALISALRLQPDNIDLLSALGQVYLQIDDLSRVRQVVDALEKLEDPRAAGIASNFEIELIARDSSGRTVISRLRELVEEDGEGDSARIALIQAHMQSGEAQEALRLINDLIAENPENMTFVYFKGLAEAMAGEIEAATQTLTELVAQAPDADLAWIQLARMQSVSAGNDAVAETLDAGIAANPASPDLLWAKASLLQEQGDIDGAIDIYQQLYDTDSSSMIIANNLASLLATYREDDESLERARLIARRLNGTTIPALQDTYGWILFRTGDAEAALDYLEPAAEELPKDATVQFHLGVVYDALGRKSEALTQMRRAIQEVGPLGSAVLTDDINAYIADLEAAVAAQ</sequence>
<accession>A0A1I6ENF1</accession>
<feature type="signal peptide" evidence="3">
    <location>
        <begin position="1"/>
        <end position="20"/>
    </location>
</feature>
<evidence type="ECO:0000313" key="4">
    <source>
        <dbReference type="EMBL" id="SFR19303.1"/>
    </source>
</evidence>
<keyword evidence="5" id="KW-1185">Reference proteome</keyword>
<dbReference type="SUPFAM" id="SSF48452">
    <property type="entry name" value="TPR-like"/>
    <property type="match status" value="4"/>
</dbReference>
<keyword evidence="3" id="KW-0732">Signal</keyword>
<dbReference type="PROSITE" id="PS51257">
    <property type="entry name" value="PROKAR_LIPOPROTEIN"/>
    <property type="match status" value="1"/>
</dbReference>
<dbReference type="Pfam" id="PF14559">
    <property type="entry name" value="TPR_19"/>
    <property type="match status" value="1"/>
</dbReference>
<evidence type="ECO:0000256" key="3">
    <source>
        <dbReference type="SAM" id="SignalP"/>
    </source>
</evidence>
<dbReference type="Gene3D" id="1.25.40.10">
    <property type="entry name" value="Tetratricopeptide repeat domain"/>
    <property type="match status" value="4"/>
</dbReference>
<keyword evidence="2" id="KW-0802">TPR repeat</keyword>
<feature type="chain" id="PRO_5011728298" evidence="3">
    <location>
        <begin position="21"/>
        <end position="821"/>
    </location>
</feature>
<evidence type="ECO:0000313" key="5">
    <source>
        <dbReference type="Proteomes" id="UP000199302"/>
    </source>
</evidence>
<dbReference type="InterPro" id="IPR052346">
    <property type="entry name" value="O-mannosyl-transferase_TMTC"/>
</dbReference>
<dbReference type="SMART" id="SM00028">
    <property type="entry name" value="TPR"/>
    <property type="match status" value="6"/>
</dbReference>
<dbReference type="RefSeq" id="WP_092082485.1">
    <property type="nucleotide sequence ID" value="NZ_FOYI01000016.1"/>
</dbReference>
<dbReference type="InterPro" id="IPR011990">
    <property type="entry name" value="TPR-like_helical_dom_sf"/>
</dbReference>
<dbReference type="STRING" id="871652.SAMN04515673_11626"/>
<evidence type="ECO:0000256" key="2">
    <source>
        <dbReference type="ARBA" id="ARBA00022803"/>
    </source>
</evidence>
<name>A0A1I6ENF1_9RHOB</name>
<protein>
    <submittedName>
        <fullName evidence="4">Tetratricopeptide repeat-containing protein</fullName>
    </submittedName>
</protein>
<dbReference type="AlphaFoldDB" id="A0A1I6ENF1"/>
<dbReference type="InterPro" id="IPR019734">
    <property type="entry name" value="TPR_rpt"/>
</dbReference>
<dbReference type="Pfam" id="PF13432">
    <property type="entry name" value="TPR_16"/>
    <property type="match status" value="3"/>
</dbReference>
<keyword evidence="1" id="KW-0677">Repeat</keyword>
<evidence type="ECO:0000256" key="1">
    <source>
        <dbReference type="ARBA" id="ARBA00022737"/>
    </source>
</evidence>
<proteinExistence type="predicted"/>
<dbReference type="PANTHER" id="PTHR44227:SF3">
    <property type="entry name" value="PROTEIN O-MANNOSYL-TRANSFERASE TMTC4"/>
    <property type="match status" value="1"/>
</dbReference>
<gene>
    <name evidence="4" type="ORF">SAMN04515673_11626</name>
</gene>
<dbReference type="Proteomes" id="UP000199302">
    <property type="component" value="Unassembled WGS sequence"/>
</dbReference>
<organism evidence="4 5">
    <name type="scientific">Poseidonocella sedimentorum</name>
    <dbReference type="NCBI Taxonomy" id="871652"/>
    <lineage>
        <taxon>Bacteria</taxon>
        <taxon>Pseudomonadati</taxon>
        <taxon>Pseudomonadota</taxon>
        <taxon>Alphaproteobacteria</taxon>
        <taxon>Rhodobacterales</taxon>
        <taxon>Roseobacteraceae</taxon>
        <taxon>Poseidonocella</taxon>
    </lineage>
</organism>
<dbReference type="EMBL" id="FOYI01000016">
    <property type="protein sequence ID" value="SFR19303.1"/>
    <property type="molecule type" value="Genomic_DNA"/>
</dbReference>
<dbReference type="PANTHER" id="PTHR44227">
    <property type="match status" value="1"/>
</dbReference>
<dbReference type="OrthoDB" id="7637125at2"/>
<reference evidence="4 5" key="1">
    <citation type="submission" date="2016-10" db="EMBL/GenBank/DDBJ databases">
        <authorList>
            <person name="de Groot N.N."/>
        </authorList>
    </citation>
    <scope>NUCLEOTIDE SEQUENCE [LARGE SCALE GENOMIC DNA]</scope>
    <source>
        <strain evidence="5">KMM 9023,NRIC 0796,JCM 17311,KCTC 23692</strain>
    </source>
</reference>